<feature type="compositionally biased region" description="Basic and acidic residues" evidence="1">
    <location>
        <begin position="1668"/>
        <end position="1677"/>
    </location>
</feature>
<feature type="compositionally biased region" description="Polar residues" evidence="1">
    <location>
        <begin position="628"/>
        <end position="642"/>
    </location>
</feature>
<feature type="region of interest" description="Disordered" evidence="1">
    <location>
        <begin position="1176"/>
        <end position="1236"/>
    </location>
</feature>
<dbReference type="Proteomes" id="UP001178461">
    <property type="component" value="Chromosome 12"/>
</dbReference>
<feature type="compositionally biased region" description="Polar residues" evidence="1">
    <location>
        <begin position="1190"/>
        <end position="1202"/>
    </location>
</feature>
<feature type="region of interest" description="Disordered" evidence="1">
    <location>
        <begin position="1115"/>
        <end position="1160"/>
    </location>
</feature>
<feature type="region of interest" description="Disordered" evidence="1">
    <location>
        <begin position="464"/>
        <end position="502"/>
    </location>
</feature>
<dbReference type="InterPro" id="IPR044034">
    <property type="entry name" value="NAC-like_UBA"/>
</dbReference>
<feature type="compositionally biased region" description="Basic and acidic residues" evidence="1">
    <location>
        <begin position="1907"/>
        <end position="1929"/>
    </location>
</feature>
<dbReference type="CDD" id="cd22054">
    <property type="entry name" value="NAC_NACA"/>
    <property type="match status" value="1"/>
</dbReference>
<feature type="compositionally biased region" description="Acidic residues" evidence="1">
    <location>
        <begin position="381"/>
        <end position="396"/>
    </location>
</feature>
<dbReference type="EMBL" id="OX395137">
    <property type="protein sequence ID" value="CAI5789273.1"/>
    <property type="molecule type" value="Genomic_DNA"/>
</dbReference>
<feature type="compositionally biased region" description="Polar residues" evidence="1">
    <location>
        <begin position="1679"/>
        <end position="1688"/>
    </location>
</feature>
<feature type="compositionally biased region" description="Low complexity" evidence="1">
    <location>
        <begin position="708"/>
        <end position="723"/>
    </location>
</feature>
<dbReference type="SMART" id="SM01407">
    <property type="entry name" value="NAC"/>
    <property type="match status" value="1"/>
</dbReference>
<feature type="compositionally biased region" description="Basic and acidic residues" evidence="1">
    <location>
        <begin position="1951"/>
        <end position="1980"/>
    </location>
</feature>
<feature type="region of interest" description="Disordered" evidence="1">
    <location>
        <begin position="1319"/>
        <end position="1348"/>
    </location>
</feature>
<feature type="compositionally biased region" description="Basic and acidic residues" evidence="1">
    <location>
        <begin position="1224"/>
        <end position="1235"/>
    </location>
</feature>
<evidence type="ECO:0000313" key="3">
    <source>
        <dbReference type="EMBL" id="CAI5789273.1"/>
    </source>
</evidence>
<organism evidence="3 4">
    <name type="scientific">Podarcis lilfordi</name>
    <name type="common">Lilford's wall lizard</name>
    <dbReference type="NCBI Taxonomy" id="74358"/>
    <lineage>
        <taxon>Eukaryota</taxon>
        <taxon>Metazoa</taxon>
        <taxon>Chordata</taxon>
        <taxon>Craniata</taxon>
        <taxon>Vertebrata</taxon>
        <taxon>Euteleostomi</taxon>
        <taxon>Lepidosauria</taxon>
        <taxon>Squamata</taxon>
        <taxon>Bifurcata</taxon>
        <taxon>Unidentata</taxon>
        <taxon>Episquamata</taxon>
        <taxon>Laterata</taxon>
        <taxon>Lacertibaenia</taxon>
        <taxon>Lacertidae</taxon>
        <taxon>Podarcis</taxon>
    </lineage>
</organism>
<feature type="region of interest" description="Disordered" evidence="1">
    <location>
        <begin position="98"/>
        <end position="117"/>
    </location>
</feature>
<feature type="compositionally biased region" description="Low complexity" evidence="1">
    <location>
        <begin position="10"/>
        <end position="20"/>
    </location>
</feature>
<dbReference type="Pfam" id="PF19026">
    <property type="entry name" value="UBA_HYPK"/>
    <property type="match status" value="1"/>
</dbReference>
<dbReference type="InterPro" id="IPR002715">
    <property type="entry name" value="Nas_poly-pep-assoc_cplx_dom"/>
</dbReference>
<gene>
    <name evidence="3" type="ORF">PODLI_1B010311</name>
</gene>
<feature type="region of interest" description="Disordered" evidence="1">
    <location>
        <begin position="2016"/>
        <end position="2092"/>
    </location>
</feature>
<feature type="region of interest" description="Disordered" evidence="1">
    <location>
        <begin position="609"/>
        <end position="784"/>
    </location>
</feature>
<feature type="region of interest" description="Disordered" evidence="1">
    <location>
        <begin position="1"/>
        <end position="24"/>
    </location>
</feature>
<feature type="region of interest" description="Disordered" evidence="1">
    <location>
        <begin position="270"/>
        <end position="438"/>
    </location>
</feature>
<feature type="region of interest" description="Disordered" evidence="1">
    <location>
        <begin position="1827"/>
        <end position="1996"/>
    </location>
</feature>
<feature type="compositionally biased region" description="Polar residues" evidence="1">
    <location>
        <begin position="368"/>
        <end position="377"/>
    </location>
</feature>
<feature type="compositionally biased region" description="Basic and acidic residues" evidence="1">
    <location>
        <begin position="2016"/>
        <end position="2030"/>
    </location>
</feature>
<feature type="compositionally biased region" description="Basic and acidic residues" evidence="1">
    <location>
        <begin position="421"/>
        <end position="438"/>
    </location>
</feature>
<feature type="region of interest" description="Disordered" evidence="1">
    <location>
        <begin position="1415"/>
        <end position="1515"/>
    </location>
</feature>
<feature type="domain" description="NAC-A/B" evidence="2">
    <location>
        <begin position="2081"/>
        <end position="2146"/>
    </location>
</feature>
<dbReference type="FunFam" id="1.10.8.10:FF:000006">
    <property type="entry name" value="Putative nascent polypeptide-associated complex subunit alpha"/>
    <property type="match status" value="1"/>
</dbReference>
<dbReference type="CDD" id="cd14416">
    <property type="entry name" value="UBA_NACAD"/>
    <property type="match status" value="1"/>
</dbReference>
<feature type="compositionally biased region" description="Basic and acidic residues" evidence="1">
    <location>
        <begin position="656"/>
        <end position="674"/>
    </location>
</feature>
<dbReference type="Gene3D" id="1.10.8.10">
    <property type="entry name" value="DNA helicase RuvA subunit, C-terminal domain"/>
    <property type="match status" value="1"/>
</dbReference>
<feature type="region of interest" description="Disordered" evidence="1">
    <location>
        <begin position="127"/>
        <end position="251"/>
    </location>
</feature>
<dbReference type="GO" id="GO:0005854">
    <property type="term" value="C:nascent polypeptide-associated complex"/>
    <property type="evidence" value="ECO:0007669"/>
    <property type="project" value="InterPro"/>
</dbReference>
<evidence type="ECO:0000313" key="4">
    <source>
        <dbReference type="Proteomes" id="UP001178461"/>
    </source>
</evidence>
<proteinExistence type="predicted"/>
<feature type="compositionally biased region" description="Polar residues" evidence="1">
    <location>
        <begin position="2056"/>
        <end position="2068"/>
    </location>
</feature>
<accession>A0AA35L4Y7</accession>
<reference evidence="3" key="1">
    <citation type="submission" date="2022-12" db="EMBL/GenBank/DDBJ databases">
        <authorList>
            <person name="Alioto T."/>
            <person name="Alioto T."/>
            <person name="Gomez Garrido J."/>
        </authorList>
    </citation>
    <scope>NUCLEOTIDE SEQUENCE</scope>
</reference>
<evidence type="ECO:0000259" key="2">
    <source>
        <dbReference type="PROSITE" id="PS51151"/>
    </source>
</evidence>
<dbReference type="InterPro" id="IPR016641">
    <property type="entry name" value="EGD2/NACA0like"/>
</dbReference>
<feature type="region of interest" description="Disordered" evidence="1">
    <location>
        <begin position="1538"/>
        <end position="1598"/>
    </location>
</feature>
<feature type="region of interest" description="Disordered" evidence="1">
    <location>
        <begin position="1662"/>
        <end position="1691"/>
    </location>
</feature>
<dbReference type="Pfam" id="PF01849">
    <property type="entry name" value="NAC"/>
    <property type="match status" value="1"/>
</dbReference>
<feature type="region of interest" description="Disordered" evidence="1">
    <location>
        <begin position="1364"/>
        <end position="1397"/>
    </location>
</feature>
<dbReference type="InterPro" id="IPR038187">
    <property type="entry name" value="NAC_A/B_dom_sf"/>
</dbReference>
<feature type="compositionally biased region" description="Low complexity" evidence="1">
    <location>
        <begin position="304"/>
        <end position="321"/>
    </location>
</feature>
<sequence length="2227" mass="234512">MGQLLDHVSRTTSTSSTPSSEALTPLQMSPAVTPDCQTGLPMDPTLCGKVVPAFLPAKKEDRPQPEGASCDTAVGNAATGLVALSECGQVVMEQAPKAAKAAPKGQGEPTSGVDMLDTRIVMGEETQCLSEDEEDGEGAASAPLTRGTLEASSEEEETSDMEDPDMVDLQARPPHQTPKDLASRQAGLTLPGLRNPQEAKRAAKTPPLSQGEHLADLPSPPPALTKDLSLEPAEAQPLPGKHTCGLDPELYFTAPSTPIKTVFSHLRHQPFSKESLSEEQNDTDNEGLCSPPTSPSGSYITAEGGSWASSGTGSTSPSCSPNLIAESEAMEAPAADGEEFLSEYADGRPRLPRGPSLSPDLEGEFAFQTLSSSTLVHSSFPEDDDDGQTTPEEDGGDWGAEVAPLRPGPQRFEQVAPSWPESREDSGDEVDLSRELSKAEALPAYETGAGDSAEFAGSKPCLLPGSLAAFPSGTDTSEADAPGRPQAETAASAPDDGVDGADSDQMISALLLPFRGSLIFEAESVEITLFPQGESVGNDALYGVEDDDSTSASFLHSLSETSINEGVDESFAYQDDTSQSSDSASYNGEDDERLYSVEQYAVVAEAAVAPAQEAAGPPKEDMEPALSRSGSESEMQTSSDAYNTDEEETASAGDNGHPRAEKEEREERGSSLEKAEDEEIPQEDQIKVSLPAEEEAASRLRVVPEAPSDSSECSGSSSSSPTGQGWGSPMEQGPTALFGGVGRGTGCEEGEEPSRERGAPCASVERQSLSDGQEAAEENIPDPGECLIACFDTDEEADTLPPLDNSLEGPRPVGQTAAEWVDQVYAGPAIPLGWTPKPYPVAFAELVTPDVNDSSSFDISARLKESEERLLELLDQDGASGGGLTEAEKPNGGVFNVDPEKEEPPFVSLLGSCEAAILDQPEATRADNEPTAECLIACFESEDELEEASSLDQMNNNEDHVVAIFSEAKPDSQPLLGPNSIQQNTAVVDSEVTLMAAATPLPPTDVEERAEVCGMPRDSSGLEMEASTGPLASVVIGDGAAHLKLCLETGEAKDLSVREPQPGESRHEPMLVETGGHLEEAGEDAKGKDQLGEEASVVEEATGAMEGQALSDEIDAGQDWESPSEGEEDAISELESDGNSRADSVAEIPPGEGSVWPGDGLQAQRLTTLPVGLCGSEAASFQDPGAQPSLRDSNMNLVQIQSKGAAPASASSETTDGPALVGSSDKKPGQKDENKLVVPAAFEQVVRQAGLPEPAGRKEGTEWPQLGGVQILEPQAATKETKLAVQQGPEAQRNRGCMEAAASLPPLNDQHPLDVKAQVDKTAPGTSKAGDAVATPSTGRVEGLPRQPLQVPKKTFAQALLQGLQPPALGAEPSVQEKDLDSSLSSPELAEVSMPNSQMDSSFFTAAEDISCGTLVLTSSPGSEREGLSTPEQAWGSPAEDVEKGPSPLPQEQPAAVSELEHRVVETEDAKVEPLAEPSKIPPAEGPSQRSMALCLHSSALNQPPSPANARPRDASPVLCKSQHLFFASEEEIYLSEPEDAQHILSSGNAETESVGAAESPGTRRTGAALDDSEAVAAATPSPAPSQPELPGALWQNASLVAEPPEVTADQQQITDMLRGSFGNLREPGLGAARLVSSLLVAEAQSLLGSLKEDVLEFSSEGVMPDLSESKHSKDELEPQTTCSQDQVAGQPCKELEMDRVAVPPHVEVVPLRSEAVEMAAGPLLSSGLEGVDQAAEEVVFTPGEAEGKTSESVDRSPPRSLQAKPTIQSPEAGGSTEEISEETRLEGATAEAVGHPREGKGPVPSSAFAGSTKLVVPEAGLMSVETTSPLSQALPASEGPAQESLAVSLQAEQPPSLTCEEEPPLSPPPSPPSESEEVPPVSPSPPSDGHFHSPSAASWLPASTTRPDEERAPSREDLILLRDSRKPPAEAVASARPAKPSQEDQPPISKDSRGRNRLPGNKDAREKDSVSAGEKRGDRGPAQLESSSSSDRELLYRCPEIESLREATGMMLLEEKKALAGKRSHEANHKGSSNDSESNEGSLPELEEAEVSEPRTAQTQAQLTHSLGTGEESISRAKQSRSEKKARKAMSKLGLRQIHGVTRITIRKSKNILFVITKPDVFKSPASDIYIVFGEAKIEDLSQQVHKAAAEKFKVPMEHSPLITEAAPTLTIKEESEEEEEVDETGLEVRDIELVMAQANVSHPKAVRALRHNNNDIVNAIMELTM</sequence>
<protein>
    <recommendedName>
        <fullName evidence="2">NAC-A/B domain-containing protein</fullName>
    </recommendedName>
</protein>
<feature type="compositionally biased region" description="Low complexity" evidence="1">
    <location>
        <begin position="2032"/>
        <end position="2043"/>
    </location>
</feature>
<dbReference type="FunFam" id="2.20.70.30:FF:000002">
    <property type="entry name" value="Nascent polypeptide-associated complex (NAC), alpha subunit"/>
    <property type="match status" value="1"/>
</dbReference>
<dbReference type="PROSITE" id="PS51151">
    <property type="entry name" value="NAC_AB"/>
    <property type="match status" value="1"/>
</dbReference>
<evidence type="ECO:0000256" key="1">
    <source>
        <dbReference type="SAM" id="MobiDB-lite"/>
    </source>
</evidence>
<feature type="region of interest" description="Disordered" evidence="1">
    <location>
        <begin position="564"/>
        <end position="592"/>
    </location>
</feature>
<dbReference type="Gene3D" id="2.20.70.30">
    <property type="entry name" value="Nascent polypeptide-associated complex domain"/>
    <property type="match status" value="1"/>
</dbReference>
<feature type="compositionally biased region" description="Low complexity" evidence="1">
    <location>
        <begin position="572"/>
        <end position="586"/>
    </location>
</feature>
<feature type="compositionally biased region" description="Basic and acidic residues" evidence="1">
    <location>
        <begin position="1746"/>
        <end position="1758"/>
    </location>
</feature>
<keyword evidence="4" id="KW-1185">Reference proteome</keyword>
<feature type="compositionally biased region" description="Basic and acidic residues" evidence="1">
    <location>
        <begin position="1459"/>
        <end position="1474"/>
    </location>
</feature>
<dbReference type="PANTHER" id="PTHR21713">
    <property type="entry name" value="NASCENT POLYPEPTIDE ASSOCIATED COMPLEX ALPHA SUBUNIT-RELATED"/>
    <property type="match status" value="1"/>
</dbReference>
<feature type="compositionally biased region" description="Acidic residues" evidence="1">
    <location>
        <begin position="1115"/>
        <end position="1136"/>
    </location>
</feature>
<feature type="compositionally biased region" description="Acidic residues" evidence="1">
    <location>
        <begin position="152"/>
        <end position="166"/>
    </location>
</feature>
<dbReference type="InterPro" id="IPR041907">
    <property type="entry name" value="NACAD_UBA"/>
</dbReference>
<name>A0AA35L4Y7_9SAUR</name>
<feature type="region of interest" description="Disordered" evidence="1">
    <location>
        <begin position="1736"/>
        <end position="1809"/>
    </location>
</feature>